<name>G3AH97_SPAPN</name>
<organism evidence="3">
    <name type="scientific">Spathaspora passalidarum (strain NRRL Y-27907 / 11-Y1)</name>
    <dbReference type="NCBI Taxonomy" id="619300"/>
    <lineage>
        <taxon>Eukaryota</taxon>
        <taxon>Fungi</taxon>
        <taxon>Dikarya</taxon>
        <taxon>Ascomycota</taxon>
        <taxon>Saccharomycotina</taxon>
        <taxon>Pichiomycetes</taxon>
        <taxon>Debaryomycetaceae</taxon>
        <taxon>Spathaspora</taxon>
    </lineage>
</organism>
<dbReference type="EMBL" id="GL996499">
    <property type="protein sequence ID" value="EGW35527.1"/>
    <property type="molecule type" value="Genomic_DNA"/>
</dbReference>
<keyword evidence="1" id="KW-0175">Coiled coil</keyword>
<dbReference type="OrthoDB" id="10495456at2759"/>
<dbReference type="GeneID" id="18874988"/>
<evidence type="ECO:0000313" key="3">
    <source>
        <dbReference type="Proteomes" id="UP000000709"/>
    </source>
</evidence>
<protein>
    <submittedName>
        <fullName evidence="2">Uncharacterized protein</fullName>
    </submittedName>
</protein>
<reference evidence="2 3" key="1">
    <citation type="journal article" date="2011" name="Proc. Natl. Acad. Sci. U.S.A.">
        <title>Comparative genomics of xylose-fermenting fungi for enhanced biofuel production.</title>
        <authorList>
            <person name="Wohlbach D.J."/>
            <person name="Kuo A."/>
            <person name="Sato T.K."/>
            <person name="Potts K.M."/>
            <person name="Salamov A.A."/>
            <person name="LaButti K.M."/>
            <person name="Sun H."/>
            <person name="Clum A."/>
            <person name="Pangilinan J.L."/>
            <person name="Lindquist E.A."/>
            <person name="Lucas S."/>
            <person name="Lapidus A."/>
            <person name="Jin M."/>
            <person name="Gunawan C."/>
            <person name="Balan V."/>
            <person name="Dale B.E."/>
            <person name="Jeffries T.W."/>
            <person name="Zinkel R."/>
            <person name="Barry K.W."/>
            <person name="Grigoriev I.V."/>
            <person name="Gasch A.P."/>
        </authorList>
    </citation>
    <scope>NUCLEOTIDE SEQUENCE [LARGE SCALE GENOMIC DNA]</scope>
    <source>
        <strain evidence="3">NRRL Y-27907 / 11-Y1</strain>
    </source>
</reference>
<dbReference type="RefSeq" id="XP_007372939.1">
    <property type="nucleotide sequence ID" value="XM_007372877.1"/>
</dbReference>
<dbReference type="HOGENOM" id="CLU_598742_0_0_1"/>
<dbReference type="AlphaFoldDB" id="G3AH97"/>
<dbReference type="Proteomes" id="UP000000709">
    <property type="component" value="Unassembled WGS sequence"/>
</dbReference>
<feature type="coiled-coil region" evidence="1">
    <location>
        <begin position="77"/>
        <end position="104"/>
    </location>
</feature>
<proteinExistence type="predicted"/>
<dbReference type="KEGG" id="spaa:SPAPADRAFT_64638"/>
<gene>
    <name evidence="2" type="ORF">SPAPADRAFT_64638</name>
</gene>
<evidence type="ECO:0000313" key="2">
    <source>
        <dbReference type="EMBL" id="EGW35527.1"/>
    </source>
</evidence>
<accession>G3AH97</accession>
<evidence type="ECO:0000256" key="1">
    <source>
        <dbReference type="SAM" id="Coils"/>
    </source>
</evidence>
<dbReference type="InParanoid" id="G3AH97"/>
<keyword evidence="3" id="KW-1185">Reference proteome</keyword>
<sequence length="457" mass="54770">MKLIQSALFRLSFSKFPHHKGFLQVRLNSHHVTNHALNDHFTSPGLIEHGESLMDDASIDDLTQWLVKQNSKRRRKANRIQNTINRLTKQFTKQEAEIEKLRTRITRQIDYSRGIYTKLGWFIAPSRSFNHRTLDALNELFDQRGFTKDTPQQEVQQVVQDYYEVHTGNEVAKSKNKFTVDHDLKVRIGRYIIKDSSKSRQFILWNHYLYTRLSELTSDITDLAKVRMVADEWVAMFQQRTKYWYTYYHSHKRTIISVSKEIDLALRTSKFKLRPVPKGISRIRCTNSKGINSLKDTVTLAHAWDYYHRLKRPQFESESSFGFNFSLDSHEFKKFIDKLVRDRWLELSSKEKEAYRSHYERILSGKVEYEDCFKSQDKLTILGKDWYTFDYYSVVSTGKLWQLENQWKFMNSEKREKITQEFKRYLLSGGKEFRRKKLLRLEKYFGRRNQLQGIHEY</sequence>